<evidence type="ECO:0000313" key="4">
    <source>
        <dbReference type="EMBL" id="PRX98990.1"/>
    </source>
</evidence>
<sequence>MDDEIRKERRIPQGRKKLVREREEYFRLTDQGYSSREACRIVGINRRTGKVWRNGRRAHKSLERPVAPLRGPGASPGSSRFLSQQERTQIADMLRLRSSIRSIAAELDRASSTISREVRRNRSYYASIKKHRYGPYAAQVRTDERRKRPKTRKLDANSRLREYVQQRLDQRWSPEQIVHLLRRDFPDDQEMRVGHETIYQALYVQGRGQLRRDLAKLLRTGRTMRRPRRSACTRQPRMSKNMVMISERPAEAADRAVPGHGEQHTQHRADSGQLQRGADRRPQQIPAQGQTLGMGQCQGQRDEDGAQRDHAP</sequence>
<dbReference type="PANTHER" id="PTHR10948">
    <property type="entry name" value="TRANSPOSASE"/>
    <property type="match status" value="1"/>
</dbReference>
<evidence type="ECO:0000259" key="3">
    <source>
        <dbReference type="Pfam" id="PF13936"/>
    </source>
</evidence>
<reference evidence="4 5" key="1">
    <citation type="submission" date="2018-03" db="EMBL/GenBank/DDBJ databases">
        <title>Genomic Encyclopedia of Archaeal and Bacterial Type Strains, Phase II (KMG-II): from individual species to whole genera.</title>
        <authorList>
            <person name="Goeker M."/>
        </authorList>
    </citation>
    <scope>NUCLEOTIDE SEQUENCE [LARGE SCALE GENOMIC DNA]</scope>
    <source>
        <strain evidence="4 5">DSM 45601</strain>
    </source>
</reference>
<proteinExistence type="predicted"/>
<organism evidence="4 5">
    <name type="scientific">Allonocardiopsis opalescens</name>
    <dbReference type="NCBI Taxonomy" id="1144618"/>
    <lineage>
        <taxon>Bacteria</taxon>
        <taxon>Bacillati</taxon>
        <taxon>Actinomycetota</taxon>
        <taxon>Actinomycetes</taxon>
        <taxon>Streptosporangiales</taxon>
        <taxon>Allonocardiopsis</taxon>
    </lineage>
</organism>
<dbReference type="GO" id="GO:0004803">
    <property type="term" value="F:transposase activity"/>
    <property type="evidence" value="ECO:0007669"/>
    <property type="project" value="TreeGrafter"/>
</dbReference>
<feature type="domain" description="Transposase IS30-like HTH" evidence="3">
    <location>
        <begin position="80"/>
        <end position="121"/>
    </location>
</feature>
<dbReference type="EMBL" id="PVZC01000004">
    <property type="protein sequence ID" value="PRX98990.1"/>
    <property type="molecule type" value="Genomic_DNA"/>
</dbReference>
<dbReference type="NCBIfam" id="NF033563">
    <property type="entry name" value="transpos_IS30"/>
    <property type="match status" value="1"/>
</dbReference>
<evidence type="ECO:0000256" key="1">
    <source>
        <dbReference type="ARBA" id="ARBA00023172"/>
    </source>
</evidence>
<dbReference type="Pfam" id="PF13936">
    <property type="entry name" value="HTH_38"/>
    <property type="match status" value="1"/>
</dbReference>
<feature type="compositionally biased region" description="Polar residues" evidence="2">
    <location>
        <begin position="285"/>
        <end position="299"/>
    </location>
</feature>
<dbReference type="GO" id="GO:0032196">
    <property type="term" value="P:transposition"/>
    <property type="evidence" value="ECO:0007669"/>
    <property type="project" value="TreeGrafter"/>
</dbReference>
<keyword evidence="5" id="KW-1185">Reference proteome</keyword>
<evidence type="ECO:0000313" key="5">
    <source>
        <dbReference type="Proteomes" id="UP000237846"/>
    </source>
</evidence>
<dbReference type="InterPro" id="IPR053392">
    <property type="entry name" value="Transposase_IS30-like"/>
</dbReference>
<feature type="region of interest" description="Disordered" evidence="2">
    <location>
        <begin position="250"/>
        <end position="312"/>
    </location>
</feature>
<dbReference type="InterPro" id="IPR051917">
    <property type="entry name" value="Transposase-Integrase"/>
</dbReference>
<dbReference type="InterPro" id="IPR025246">
    <property type="entry name" value="IS30-like_HTH"/>
</dbReference>
<dbReference type="GO" id="GO:0005829">
    <property type="term" value="C:cytosol"/>
    <property type="evidence" value="ECO:0007669"/>
    <property type="project" value="TreeGrafter"/>
</dbReference>
<dbReference type="AlphaFoldDB" id="A0A2T0Q5E5"/>
<comment type="caution">
    <text evidence="4">The sequence shown here is derived from an EMBL/GenBank/DDBJ whole genome shotgun (WGS) entry which is preliminary data.</text>
</comment>
<protein>
    <submittedName>
        <fullName evidence="4">Helix-turn-helix protein</fullName>
    </submittedName>
</protein>
<feature type="compositionally biased region" description="Basic and acidic residues" evidence="2">
    <location>
        <begin position="261"/>
        <end position="270"/>
    </location>
</feature>
<evidence type="ECO:0000256" key="2">
    <source>
        <dbReference type="SAM" id="MobiDB-lite"/>
    </source>
</evidence>
<name>A0A2T0Q5E5_9ACTN</name>
<feature type="region of interest" description="Disordered" evidence="2">
    <location>
        <begin position="62"/>
        <end position="84"/>
    </location>
</feature>
<keyword evidence="1" id="KW-0233">DNA recombination</keyword>
<dbReference type="GO" id="GO:0006310">
    <property type="term" value="P:DNA recombination"/>
    <property type="evidence" value="ECO:0007669"/>
    <property type="project" value="UniProtKB-KW"/>
</dbReference>
<feature type="compositionally biased region" description="Basic and acidic residues" evidence="2">
    <location>
        <begin position="300"/>
        <end position="312"/>
    </location>
</feature>
<accession>A0A2T0Q5E5</accession>
<dbReference type="Proteomes" id="UP000237846">
    <property type="component" value="Unassembled WGS sequence"/>
</dbReference>
<gene>
    <name evidence="4" type="ORF">CLV72_104570</name>
</gene>
<dbReference type="PANTHER" id="PTHR10948:SF23">
    <property type="entry name" value="TRANSPOSASE INSI FOR INSERTION SEQUENCE ELEMENT IS30A-RELATED"/>
    <property type="match status" value="1"/>
</dbReference>